<organism evidence="12 13">
    <name type="scientific">Erpetoichthys calabaricus</name>
    <name type="common">Rope fish</name>
    <name type="synonym">Calamoichthys calabaricus</name>
    <dbReference type="NCBI Taxonomy" id="27687"/>
    <lineage>
        <taxon>Eukaryota</taxon>
        <taxon>Metazoa</taxon>
        <taxon>Chordata</taxon>
        <taxon>Craniata</taxon>
        <taxon>Vertebrata</taxon>
        <taxon>Euteleostomi</taxon>
        <taxon>Actinopterygii</taxon>
        <taxon>Polypteriformes</taxon>
        <taxon>Polypteridae</taxon>
        <taxon>Erpetoichthys</taxon>
    </lineage>
</organism>
<dbReference type="PANTHER" id="PTHR43215:SF14">
    <property type="entry name" value="RADIAL SPOKE HEAD 1 HOMOLOG"/>
    <property type="match status" value="1"/>
</dbReference>
<dbReference type="GO" id="GO:0007286">
    <property type="term" value="P:spermatid development"/>
    <property type="evidence" value="ECO:0007669"/>
    <property type="project" value="TreeGrafter"/>
</dbReference>
<dbReference type="AlphaFoldDB" id="A0A8C4SC11"/>
<evidence type="ECO:0000256" key="4">
    <source>
        <dbReference type="ARBA" id="ARBA00022846"/>
    </source>
</evidence>
<keyword evidence="5" id="KW-0969">Cilium</keyword>
<comment type="function">
    <text evidence="9">Functions as part of axonemal radial spoke complexes that play an important part in the motility of sperm and cilia.</text>
</comment>
<keyword evidence="4" id="KW-0282">Flagellum</keyword>
<keyword evidence="7" id="KW-0469">Meiosis</keyword>
<sequence>MSDSGSEESEEEQGIYLGEYEGERNDDGERHGHGKAILPNRDTYEGQYENGKRNGQGKYRFTNGACYIGEYFQNKKHGHGIFYYPDGSKYEGGWAEDHRHGHGVYTYPNGDIYDGEWFNDQRHGQGGYTYSGTGSKYVGTWTEGKQDGAGEIIHLNHRYVGNFKGNYPCGPGKYVFDSGCEQHGMYVLHQKENEEDEEAEPEISVKWVAEKLVGLAMSANVGVEER</sequence>
<dbReference type="Pfam" id="PF02493">
    <property type="entry name" value="MORN"/>
    <property type="match status" value="7"/>
</dbReference>
<dbReference type="GO" id="GO:0031514">
    <property type="term" value="C:motile cilium"/>
    <property type="evidence" value="ECO:0007669"/>
    <property type="project" value="TreeGrafter"/>
</dbReference>
<feature type="region of interest" description="Disordered" evidence="11">
    <location>
        <begin position="1"/>
        <end position="55"/>
    </location>
</feature>
<evidence type="ECO:0000256" key="3">
    <source>
        <dbReference type="ARBA" id="ARBA00022737"/>
    </source>
</evidence>
<keyword evidence="6" id="KW-0206">Cytoskeleton</keyword>
<evidence type="ECO:0000256" key="2">
    <source>
        <dbReference type="ARBA" id="ARBA00022490"/>
    </source>
</evidence>
<evidence type="ECO:0000256" key="1">
    <source>
        <dbReference type="ARBA" id="ARBA00004611"/>
    </source>
</evidence>
<reference evidence="12" key="3">
    <citation type="submission" date="2025-09" db="UniProtKB">
        <authorList>
            <consortium name="Ensembl"/>
        </authorList>
    </citation>
    <scope>IDENTIFICATION</scope>
</reference>
<evidence type="ECO:0000313" key="12">
    <source>
        <dbReference type="Ensembl" id="ENSECRP00000014532.1"/>
    </source>
</evidence>
<keyword evidence="2" id="KW-0963">Cytoplasm</keyword>
<dbReference type="SUPFAM" id="SSF82185">
    <property type="entry name" value="Histone H3 K4-specific methyltransferase SET7/9 N-terminal domain"/>
    <property type="match status" value="1"/>
</dbReference>
<evidence type="ECO:0000313" key="13">
    <source>
        <dbReference type="Proteomes" id="UP000694620"/>
    </source>
</evidence>
<dbReference type="Proteomes" id="UP000694620">
    <property type="component" value="Chromosome 4"/>
</dbReference>
<feature type="compositionally biased region" description="Acidic residues" evidence="11">
    <location>
        <begin position="1"/>
        <end position="13"/>
    </location>
</feature>
<dbReference type="GO" id="GO:0051321">
    <property type="term" value="P:meiotic cell cycle"/>
    <property type="evidence" value="ECO:0007669"/>
    <property type="project" value="UniProtKB-KW"/>
</dbReference>
<dbReference type="SMART" id="SM00698">
    <property type="entry name" value="MORN"/>
    <property type="match status" value="7"/>
</dbReference>
<evidence type="ECO:0000256" key="11">
    <source>
        <dbReference type="SAM" id="MobiDB-lite"/>
    </source>
</evidence>
<evidence type="ECO:0000256" key="9">
    <source>
        <dbReference type="ARBA" id="ARBA00056649"/>
    </source>
</evidence>
<keyword evidence="3" id="KW-0677">Repeat</keyword>
<name>A0A8C4SC11_ERPCA</name>
<dbReference type="Gene3D" id="2.20.110.10">
    <property type="entry name" value="Histone H3 K4-specific methyltransferase SET7/9 N-terminal domain"/>
    <property type="match status" value="2"/>
</dbReference>
<dbReference type="InterPro" id="IPR003409">
    <property type="entry name" value="MORN"/>
</dbReference>
<dbReference type="Ensembl" id="ENSECRT00000014788.1">
    <property type="protein sequence ID" value="ENSECRP00000014532.1"/>
    <property type="gene ID" value="ENSECRG00000009697.1"/>
</dbReference>
<keyword evidence="8" id="KW-0966">Cell projection</keyword>
<evidence type="ECO:0000256" key="6">
    <source>
        <dbReference type="ARBA" id="ARBA00023212"/>
    </source>
</evidence>
<dbReference type="GeneTree" id="ENSGT00940000157240"/>
<protein>
    <recommendedName>
        <fullName evidence="10">Radial spoke head 1 homolog</fullName>
    </recommendedName>
</protein>
<evidence type="ECO:0000256" key="10">
    <source>
        <dbReference type="ARBA" id="ARBA00073772"/>
    </source>
</evidence>
<feature type="compositionally biased region" description="Basic and acidic residues" evidence="11">
    <location>
        <begin position="21"/>
        <end position="31"/>
    </location>
</feature>
<evidence type="ECO:0000256" key="5">
    <source>
        <dbReference type="ARBA" id="ARBA00023069"/>
    </source>
</evidence>
<dbReference type="GO" id="GO:0005634">
    <property type="term" value="C:nucleus"/>
    <property type="evidence" value="ECO:0007669"/>
    <property type="project" value="TreeGrafter"/>
</dbReference>
<proteinExistence type="predicted"/>
<reference evidence="12" key="1">
    <citation type="submission" date="2021-06" db="EMBL/GenBank/DDBJ databases">
        <authorList>
            <consortium name="Wellcome Sanger Institute Data Sharing"/>
        </authorList>
    </citation>
    <scope>NUCLEOTIDE SEQUENCE [LARGE SCALE GENOMIC DNA]</scope>
</reference>
<evidence type="ECO:0000256" key="8">
    <source>
        <dbReference type="ARBA" id="ARBA00023273"/>
    </source>
</evidence>
<comment type="subcellular location">
    <subcellularLocation>
        <location evidence="1">Cytoplasm</location>
        <location evidence="1">Cytoskeleton</location>
        <location evidence="1">Flagellum axoneme</location>
    </subcellularLocation>
</comment>
<accession>A0A8C4SC11</accession>
<dbReference type="PANTHER" id="PTHR43215">
    <property type="entry name" value="RADIAL SPOKE HEAD 1 HOMOLOG"/>
    <property type="match status" value="1"/>
</dbReference>
<evidence type="ECO:0000256" key="7">
    <source>
        <dbReference type="ARBA" id="ARBA00023254"/>
    </source>
</evidence>
<keyword evidence="13" id="KW-1185">Reference proteome</keyword>
<dbReference type="GO" id="GO:0035082">
    <property type="term" value="P:axoneme assembly"/>
    <property type="evidence" value="ECO:0007669"/>
    <property type="project" value="TreeGrafter"/>
</dbReference>
<dbReference type="FunFam" id="2.20.110.10:FF:000010">
    <property type="entry name" value="Radial spoke head 1 homolog"/>
    <property type="match status" value="1"/>
</dbReference>
<reference evidence="12" key="2">
    <citation type="submission" date="2025-08" db="UniProtKB">
        <authorList>
            <consortium name="Ensembl"/>
        </authorList>
    </citation>
    <scope>IDENTIFICATION</scope>
</reference>